<keyword evidence="4" id="KW-1185">Reference proteome</keyword>
<keyword evidence="2" id="KW-0732">Signal</keyword>
<reference evidence="3" key="1">
    <citation type="submission" date="2021-12" db="EMBL/GenBank/DDBJ databases">
        <authorList>
            <person name="Martin H S."/>
        </authorList>
    </citation>
    <scope>NUCLEOTIDE SEQUENCE</scope>
</reference>
<dbReference type="AlphaFoldDB" id="A0A8J9UXG4"/>
<evidence type="ECO:0000313" key="4">
    <source>
        <dbReference type="Proteomes" id="UP000838878"/>
    </source>
</evidence>
<name>A0A8J9UXG4_9NEOP</name>
<proteinExistence type="predicted"/>
<dbReference type="Proteomes" id="UP000838878">
    <property type="component" value="Chromosome 2"/>
</dbReference>
<evidence type="ECO:0000256" key="1">
    <source>
        <dbReference type="SAM" id="MobiDB-lite"/>
    </source>
</evidence>
<dbReference type="OrthoDB" id="10482479at2759"/>
<dbReference type="EMBL" id="OV170222">
    <property type="protein sequence ID" value="CAH0721487.1"/>
    <property type="molecule type" value="Genomic_DNA"/>
</dbReference>
<evidence type="ECO:0000313" key="3">
    <source>
        <dbReference type="EMBL" id="CAH0721487.1"/>
    </source>
</evidence>
<feature type="signal peptide" evidence="2">
    <location>
        <begin position="1"/>
        <end position="21"/>
    </location>
</feature>
<feature type="chain" id="PRO_5035458125" evidence="2">
    <location>
        <begin position="22"/>
        <end position="185"/>
    </location>
</feature>
<feature type="region of interest" description="Disordered" evidence="1">
    <location>
        <begin position="134"/>
        <end position="185"/>
    </location>
</feature>
<evidence type="ECO:0000256" key="2">
    <source>
        <dbReference type="SAM" id="SignalP"/>
    </source>
</evidence>
<sequence>MSLKLLVTSGLLCLILQKVVPRIIKPTILTPSIPVSINERKIIFLTNNGNTNIPNAGLIKNKLSTGVVTNFGQRLHRINILNLANPIFQVPHNIFLTIFRPYQNFKPSEVVPSSVFLIHPIDEEKPAVVINLSSTEPTTNTNEEEFESTSSLPEVQATTDNEDDRHERNEDDDNDYDINIRKDLS</sequence>
<organism evidence="3 4">
    <name type="scientific">Brenthis ino</name>
    <name type="common">lesser marbled fritillary</name>
    <dbReference type="NCBI Taxonomy" id="405034"/>
    <lineage>
        <taxon>Eukaryota</taxon>
        <taxon>Metazoa</taxon>
        <taxon>Ecdysozoa</taxon>
        <taxon>Arthropoda</taxon>
        <taxon>Hexapoda</taxon>
        <taxon>Insecta</taxon>
        <taxon>Pterygota</taxon>
        <taxon>Neoptera</taxon>
        <taxon>Endopterygota</taxon>
        <taxon>Lepidoptera</taxon>
        <taxon>Glossata</taxon>
        <taxon>Ditrysia</taxon>
        <taxon>Papilionoidea</taxon>
        <taxon>Nymphalidae</taxon>
        <taxon>Heliconiinae</taxon>
        <taxon>Argynnini</taxon>
        <taxon>Brenthis</taxon>
    </lineage>
</organism>
<gene>
    <name evidence="3" type="ORF">BINO364_LOCUS7584</name>
</gene>
<protein>
    <submittedName>
        <fullName evidence="3">Uncharacterized protein</fullName>
    </submittedName>
</protein>
<accession>A0A8J9UXG4</accession>
<feature type="non-terminal residue" evidence="3">
    <location>
        <position position="185"/>
    </location>
</feature>